<keyword evidence="2" id="KW-0812">Transmembrane</keyword>
<keyword evidence="2" id="KW-1133">Transmembrane helix</keyword>
<comment type="caution">
    <text evidence="4">The sequence shown here is derived from an EMBL/GenBank/DDBJ whole genome shotgun (WGS) entry which is preliminary data.</text>
</comment>
<dbReference type="OrthoDB" id="5426678at2759"/>
<evidence type="ECO:0000256" key="3">
    <source>
        <dbReference type="SAM" id="SignalP"/>
    </source>
</evidence>
<dbReference type="AlphaFoldDB" id="A0A9W8VBL9"/>
<keyword evidence="2" id="KW-0472">Membrane</keyword>
<name>A0A9W8VBL9_9HYPO</name>
<organism evidence="4 5">
    <name type="scientific">Fusarium torreyae</name>
    <dbReference type="NCBI Taxonomy" id="1237075"/>
    <lineage>
        <taxon>Eukaryota</taxon>
        <taxon>Fungi</taxon>
        <taxon>Dikarya</taxon>
        <taxon>Ascomycota</taxon>
        <taxon>Pezizomycotina</taxon>
        <taxon>Sordariomycetes</taxon>
        <taxon>Hypocreomycetidae</taxon>
        <taxon>Hypocreales</taxon>
        <taxon>Nectriaceae</taxon>
        <taxon>Fusarium</taxon>
    </lineage>
</organism>
<evidence type="ECO:0000256" key="2">
    <source>
        <dbReference type="SAM" id="Phobius"/>
    </source>
</evidence>
<evidence type="ECO:0000313" key="5">
    <source>
        <dbReference type="Proteomes" id="UP001152049"/>
    </source>
</evidence>
<feature type="region of interest" description="Disordered" evidence="1">
    <location>
        <begin position="377"/>
        <end position="436"/>
    </location>
</feature>
<evidence type="ECO:0000256" key="1">
    <source>
        <dbReference type="SAM" id="MobiDB-lite"/>
    </source>
</evidence>
<feature type="chain" id="PRO_5040932535" description="Exo-alpha-sialidase / neuraminidase" evidence="3">
    <location>
        <begin position="19"/>
        <end position="436"/>
    </location>
</feature>
<feature type="signal peptide" evidence="3">
    <location>
        <begin position="1"/>
        <end position="18"/>
    </location>
</feature>
<protein>
    <recommendedName>
        <fullName evidence="6">Exo-alpha-sialidase / neuraminidase</fullName>
    </recommendedName>
</protein>
<feature type="transmembrane region" description="Helical" evidence="2">
    <location>
        <begin position="224"/>
        <end position="246"/>
    </location>
</feature>
<dbReference type="Proteomes" id="UP001152049">
    <property type="component" value="Unassembled WGS sequence"/>
</dbReference>
<evidence type="ECO:0000313" key="4">
    <source>
        <dbReference type="EMBL" id="KAJ4249486.1"/>
    </source>
</evidence>
<accession>A0A9W8VBL9</accession>
<keyword evidence="5" id="KW-1185">Reference proteome</keyword>
<proteinExistence type="predicted"/>
<reference evidence="4" key="1">
    <citation type="submission" date="2022-09" db="EMBL/GenBank/DDBJ databases">
        <title>Fusarium specimens isolated from Avocado Roots.</title>
        <authorList>
            <person name="Stajich J."/>
            <person name="Roper C."/>
            <person name="Heimlech-Rivalta G."/>
        </authorList>
    </citation>
    <scope>NUCLEOTIDE SEQUENCE</scope>
    <source>
        <strain evidence="4">CF00136</strain>
    </source>
</reference>
<evidence type="ECO:0008006" key="6">
    <source>
        <dbReference type="Google" id="ProtNLM"/>
    </source>
</evidence>
<gene>
    <name evidence="4" type="ORF">NW762_012343</name>
</gene>
<keyword evidence="3" id="KW-0732">Signal</keyword>
<dbReference type="EMBL" id="JAOQAZ010000033">
    <property type="protein sequence ID" value="KAJ4249486.1"/>
    <property type="molecule type" value="Genomic_DNA"/>
</dbReference>
<feature type="region of interest" description="Disordered" evidence="1">
    <location>
        <begin position="312"/>
        <end position="332"/>
    </location>
</feature>
<sequence>MSLFSLFLPLFFLVLATALQVTPNSPCSQFCLERSDSDSNETRGNEIVCNDDDFKTKPEGQKFQRCLACLQDSKFEQEGESDQDWFLYNLRYSFDYCIFGYPNATGIATGPCITSEACGPIGDALKEGIAKPNDRKQYDYCYADDKAMFTDAVAKCQSCVKADSTHTIISNFLIALDAGCQQRPKPGTPIGLNDTVFSERTIAIVDPSASIAPGDNHALPNTSIAAITIGAVAFLLISVGCIFMQYRKRKKYSVRNRRSSLSFRCQTHLTPRTPGFNDLPPYMDEERSIPISSLWNPHNAMRSLHDNHKLGLVTTSIPQPSPTKAPLHTPCHEDISPTESFSSCANAPLLSNSAGQQSTVSVISSPLFSPGLFVTTPRSGTFPPREYPDSNNPWLQRRDSSSGKGLLKKKKSRSSQAPTETRNIQIVFDPPPKKAR</sequence>